<proteinExistence type="predicted"/>
<dbReference type="AlphaFoldDB" id="A0A5C4VHC1"/>
<protein>
    <submittedName>
        <fullName evidence="1">Uncharacterized protein</fullName>
    </submittedName>
</protein>
<accession>A0A5C4VHC1</accession>
<gene>
    <name evidence="1" type="ORF">FH608_042025</name>
</gene>
<sequence>MTVEIVPELVSYGPVTCLNVTGVGEPGGAEHVSAIGALYAVAGAMGGGAGPLEGLWWVEDDRPALQVPRESWRWHLLLPLAGVPEPGVVERAREVSRSSGAAVDRVRVATFTEGECVELLHVGPYSEEHRSLAVMDAFMAERGLVANGPHHEVYVTAFDHPEPRTVLRQPVRVGGATT</sequence>
<comment type="caution">
    <text evidence="1">The sequence shown here is derived from an EMBL/GenBank/DDBJ whole genome shotgun (WGS) entry which is preliminary data.</text>
</comment>
<dbReference type="Gene3D" id="3.20.80.10">
    <property type="entry name" value="Regulatory factor, effector binding domain"/>
    <property type="match status" value="1"/>
</dbReference>
<dbReference type="EMBL" id="VDLX02000022">
    <property type="protein sequence ID" value="KAB8189042.1"/>
    <property type="molecule type" value="Genomic_DNA"/>
</dbReference>
<evidence type="ECO:0000313" key="1">
    <source>
        <dbReference type="EMBL" id="KAB8189042.1"/>
    </source>
</evidence>
<dbReference type="Proteomes" id="UP000312512">
    <property type="component" value="Unassembled WGS sequence"/>
</dbReference>
<evidence type="ECO:0000313" key="2">
    <source>
        <dbReference type="Proteomes" id="UP000312512"/>
    </source>
</evidence>
<name>A0A5C4VHC1_9ACTN</name>
<dbReference type="InterPro" id="IPR011256">
    <property type="entry name" value="Reg_factor_effector_dom_sf"/>
</dbReference>
<reference evidence="1 2" key="1">
    <citation type="submission" date="2019-10" db="EMBL/GenBank/DDBJ databases">
        <title>Nonomuraea sp. nov., isolated from Phyllanthus amarus.</title>
        <authorList>
            <person name="Klykleung N."/>
            <person name="Tanasupawat S."/>
        </authorList>
    </citation>
    <scope>NUCLEOTIDE SEQUENCE [LARGE SCALE GENOMIC DNA]</scope>
    <source>
        <strain evidence="1 2">PA1-10</strain>
    </source>
</reference>
<keyword evidence="2" id="KW-1185">Reference proteome</keyword>
<dbReference type="OrthoDB" id="4772335at2"/>
<organism evidence="1 2">
    <name type="scientific">Nonomuraea phyllanthi</name>
    <dbReference type="NCBI Taxonomy" id="2219224"/>
    <lineage>
        <taxon>Bacteria</taxon>
        <taxon>Bacillati</taxon>
        <taxon>Actinomycetota</taxon>
        <taxon>Actinomycetes</taxon>
        <taxon>Streptosporangiales</taxon>
        <taxon>Streptosporangiaceae</taxon>
        <taxon>Nonomuraea</taxon>
    </lineage>
</organism>